<feature type="region of interest" description="Disordered" evidence="1">
    <location>
        <begin position="1"/>
        <end position="21"/>
    </location>
</feature>
<gene>
    <name evidence="2" type="ORF">TCHU04912_LOCUS3780</name>
</gene>
<organism evidence="2">
    <name type="scientific">Tetraselmis chuii</name>
    <dbReference type="NCBI Taxonomy" id="63592"/>
    <lineage>
        <taxon>Eukaryota</taxon>
        <taxon>Viridiplantae</taxon>
        <taxon>Chlorophyta</taxon>
        <taxon>core chlorophytes</taxon>
        <taxon>Chlorodendrophyceae</taxon>
        <taxon>Chlorodendrales</taxon>
        <taxon>Chlorodendraceae</taxon>
        <taxon>Tetraselmis</taxon>
    </lineage>
</organism>
<feature type="compositionally biased region" description="Basic and acidic residues" evidence="1">
    <location>
        <begin position="135"/>
        <end position="146"/>
    </location>
</feature>
<dbReference type="EMBL" id="HBGG01007599">
    <property type="protein sequence ID" value="CAD9201547.1"/>
    <property type="molecule type" value="Transcribed_RNA"/>
</dbReference>
<name>A0A7S1SKY4_9CHLO</name>
<accession>A0A7S1SKY4</accession>
<reference evidence="2" key="1">
    <citation type="submission" date="2021-01" db="EMBL/GenBank/DDBJ databases">
        <authorList>
            <person name="Corre E."/>
            <person name="Pelletier E."/>
            <person name="Niang G."/>
            <person name="Scheremetjew M."/>
            <person name="Finn R."/>
            <person name="Kale V."/>
            <person name="Holt S."/>
            <person name="Cochrane G."/>
            <person name="Meng A."/>
            <person name="Brown T."/>
            <person name="Cohen L."/>
        </authorList>
    </citation>
    <scope>NUCLEOTIDE SEQUENCE</scope>
    <source>
        <strain evidence="2">PLY429</strain>
    </source>
</reference>
<feature type="region of interest" description="Disordered" evidence="1">
    <location>
        <begin position="105"/>
        <end position="146"/>
    </location>
</feature>
<protein>
    <submittedName>
        <fullName evidence="2">Uncharacterized protein</fullName>
    </submittedName>
</protein>
<sequence>MDASGTVDMGATGGSGWEKTLKPTMRSTMTSSWVDQSPKYHSHYKTAGKLLGCESASTSFDFTGKYSLTGDGSLQLIRPTVSRHDPLYEGVKFSSQFHKVMEDWRAPRTPKKVGTDGKKKERDWVPLSTLPTTPFRRDQESSLKLR</sequence>
<evidence type="ECO:0000313" key="2">
    <source>
        <dbReference type="EMBL" id="CAD9201547.1"/>
    </source>
</evidence>
<feature type="compositionally biased region" description="Basic and acidic residues" evidence="1">
    <location>
        <begin position="113"/>
        <end position="124"/>
    </location>
</feature>
<dbReference type="AlphaFoldDB" id="A0A7S1SKY4"/>
<proteinExistence type="predicted"/>
<evidence type="ECO:0000256" key="1">
    <source>
        <dbReference type="SAM" id="MobiDB-lite"/>
    </source>
</evidence>